<dbReference type="SUPFAM" id="SSF50978">
    <property type="entry name" value="WD40 repeat-like"/>
    <property type="match status" value="1"/>
</dbReference>
<evidence type="ECO:0000256" key="1">
    <source>
        <dbReference type="SAM" id="MobiDB-lite"/>
    </source>
</evidence>
<reference evidence="2" key="1">
    <citation type="journal article" date="2023" name="Mol. Phylogenet. Evol.">
        <title>Genome-scale phylogeny and comparative genomics of the fungal order Sordariales.</title>
        <authorList>
            <person name="Hensen N."/>
            <person name="Bonometti L."/>
            <person name="Westerberg I."/>
            <person name="Brannstrom I.O."/>
            <person name="Guillou S."/>
            <person name="Cros-Aarteil S."/>
            <person name="Calhoun S."/>
            <person name="Haridas S."/>
            <person name="Kuo A."/>
            <person name="Mondo S."/>
            <person name="Pangilinan J."/>
            <person name="Riley R."/>
            <person name="LaButti K."/>
            <person name="Andreopoulos B."/>
            <person name="Lipzen A."/>
            <person name="Chen C."/>
            <person name="Yan M."/>
            <person name="Daum C."/>
            <person name="Ng V."/>
            <person name="Clum A."/>
            <person name="Steindorff A."/>
            <person name="Ohm R.A."/>
            <person name="Martin F."/>
            <person name="Silar P."/>
            <person name="Natvig D.O."/>
            <person name="Lalanne C."/>
            <person name="Gautier V."/>
            <person name="Ament-Velasquez S.L."/>
            <person name="Kruys A."/>
            <person name="Hutchinson M.I."/>
            <person name="Powell A.J."/>
            <person name="Barry K."/>
            <person name="Miller A.N."/>
            <person name="Grigoriev I.V."/>
            <person name="Debuchy R."/>
            <person name="Gladieux P."/>
            <person name="Hiltunen Thoren M."/>
            <person name="Johannesson H."/>
        </authorList>
    </citation>
    <scope>NUCLEOTIDE SEQUENCE</scope>
    <source>
        <strain evidence="2">CBS 532.94</strain>
    </source>
</reference>
<feature type="compositionally biased region" description="Polar residues" evidence="1">
    <location>
        <begin position="239"/>
        <end position="255"/>
    </location>
</feature>
<sequence>EPALTKLLASIHVAPLGSPLITAKVKITAMKLMPGKEAILCGKDDDSVSVYDISSGHQTANLYSRKAANGAHMQLDEAGPLRLVSWILAWIAGSTIGRLLPEERAEKIIVSTHKSDHLWNLRSGKEELSIVYDDYAVRIWLQHPHSETHAICVKQKSIHIHRWQDLSEVVSISLKEPSLTGLGAKGAFPCAKSGSVLLDMTDSNRSAGTQDVYLLDCGAIINELRDSTVSGDSRGGNDSAATHSTLTVTQKGPSTGSTVSLIQLGTIKGRVAHVLGVCHNPAKGDRMMFLDTCSWVCSVDLQGQGNHLSYTRHFFVPYDWFAGTRCPIGGITNHGEIVVFAKNGDVTVIKGGMEYAETVGAPPTPGRLCEG</sequence>
<evidence type="ECO:0000313" key="2">
    <source>
        <dbReference type="EMBL" id="KAK4234161.1"/>
    </source>
</evidence>
<name>A0AAN7C345_9PEZI</name>
<dbReference type="Proteomes" id="UP001303760">
    <property type="component" value="Unassembled WGS sequence"/>
</dbReference>
<feature type="non-terminal residue" evidence="2">
    <location>
        <position position="1"/>
    </location>
</feature>
<reference evidence="2" key="2">
    <citation type="submission" date="2023-05" db="EMBL/GenBank/DDBJ databases">
        <authorList>
            <consortium name="Lawrence Berkeley National Laboratory"/>
            <person name="Steindorff A."/>
            <person name="Hensen N."/>
            <person name="Bonometti L."/>
            <person name="Westerberg I."/>
            <person name="Brannstrom I.O."/>
            <person name="Guillou S."/>
            <person name="Cros-Aarteil S."/>
            <person name="Calhoun S."/>
            <person name="Haridas S."/>
            <person name="Kuo A."/>
            <person name="Mondo S."/>
            <person name="Pangilinan J."/>
            <person name="Riley R."/>
            <person name="Labutti K."/>
            <person name="Andreopoulos B."/>
            <person name="Lipzen A."/>
            <person name="Chen C."/>
            <person name="Yanf M."/>
            <person name="Daum C."/>
            <person name="Ng V."/>
            <person name="Clum A."/>
            <person name="Ohm R."/>
            <person name="Martin F."/>
            <person name="Silar P."/>
            <person name="Natvig D."/>
            <person name="Lalanne C."/>
            <person name="Gautier V."/>
            <person name="Ament-Velasquez S.L."/>
            <person name="Kruys A."/>
            <person name="Hutchinson M.I."/>
            <person name="Powell A.J."/>
            <person name="Barry K."/>
            <person name="Miller A.N."/>
            <person name="Grigoriev I.V."/>
            <person name="Debuchy R."/>
            <person name="Gladieux P."/>
            <person name="Thoren M.H."/>
            <person name="Johannesson H."/>
        </authorList>
    </citation>
    <scope>NUCLEOTIDE SEQUENCE</scope>
    <source>
        <strain evidence="2">CBS 532.94</strain>
    </source>
</reference>
<dbReference type="EMBL" id="MU860409">
    <property type="protein sequence ID" value="KAK4234161.1"/>
    <property type="molecule type" value="Genomic_DNA"/>
</dbReference>
<organism evidence="2 3">
    <name type="scientific">Achaetomium macrosporum</name>
    <dbReference type="NCBI Taxonomy" id="79813"/>
    <lineage>
        <taxon>Eukaryota</taxon>
        <taxon>Fungi</taxon>
        <taxon>Dikarya</taxon>
        <taxon>Ascomycota</taxon>
        <taxon>Pezizomycotina</taxon>
        <taxon>Sordariomycetes</taxon>
        <taxon>Sordariomycetidae</taxon>
        <taxon>Sordariales</taxon>
        <taxon>Chaetomiaceae</taxon>
        <taxon>Achaetomium</taxon>
    </lineage>
</organism>
<dbReference type="InterPro" id="IPR036322">
    <property type="entry name" value="WD40_repeat_dom_sf"/>
</dbReference>
<feature type="region of interest" description="Disordered" evidence="1">
    <location>
        <begin position="229"/>
        <end position="255"/>
    </location>
</feature>
<protein>
    <submittedName>
        <fullName evidence="2">Uncharacterized protein</fullName>
    </submittedName>
</protein>
<gene>
    <name evidence="2" type="ORF">C8A03DRAFT_38088</name>
</gene>
<proteinExistence type="predicted"/>
<dbReference type="AlphaFoldDB" id="A0AAN7C345"/>
<comment type="caution">
    <text evidence="2">The sequence shown here is derived from an EMBL/GenBank/DDBJ whole genome shotgun (WGS) entry which is preliminary data.</text>
</comment>
<accession>A0AAN7C345</accession>
<evidence type="ECO:0000313" key="3">
    <source>
        <dbReference type="Proteomes" id="UP001303760"/>
    </source>
</evidence>
<keyword evidence="3" id="KW-1185">Reference proteome</keyword>